<accession>A0A927LZ93</accession>
<evidence type="ECO:0000256" key="3">
    <source>
        <dbReference type="ARBA" id="ARBA00012438"/>
    </source>
</evidence>
<dbReference type="GO" id="GO:0000155">
    <property type="term" value="F:phosphorelay sensor kinase activity"/>
    <property type="evidence" value="ECO:0007669"/>
    <property type="project" value="InterPro"/>
</dbReference>
<dbReference type="SMART" id="SM00388">
    <property type="entry name" value="HisKA"/>
    <property type="match status" value="1"/>
</dbReference>
<proteinExistence type="predicted"/>
<dbReference type="Pfam" id="PF00672">
    <property type="entry name" value="HAMP"/>
    <property type="match status" value="1"/>
</dbReference>
<dbReference type="RefSeq" id="WP_192765488.1">
    <property type="nucleotide sequence ID" value="NZ_JADBEB010000001.1"/>
</dbReference>
<evidence type="ECO:0000256" key="9">
    <source>
        <dbReference type="ARBA" id="ARBA00023012"/>
    </source>
</evidence>
<dbReference type="SUPFAM" id="SSF47384">
    <property type="entry name" value="Homodimeric domain of signal transducing histidine kinase"/>
    <property type="match status" value="1"/>
</dbReference>
<dbReference type="InterPro" id="IPR003661">
    <property type="entry name" value="HisK_dim/P_dom"/>
</dbReference>
<dbReference type="InterPro" id="IPR003594">
    <property type="entry name" value="HATPase_dom"/>
</dbReference>
<dbReference type="EC" id="2.7.13.3" evidence="3"/>
<dbReference type="CDD" id="cd06225">
    <property type="entry name" value="HAMP"/>
    <property type="match status" value="1"/>
</dbReference>
<dbReference type="PANTHER" id="PTHR45436">
    <property type="entry name" value="SENSOR HISTIDINE KINASE YKOH"/>
    <property type="match status" value="1"/>
</dbReference>
<dbReference type="SMART" id="SM00387">
    <property type="entry name" value="HATPase_c"/>
    <property type="match status" value="1"/>
</dbReference>
<dbReference type="Pfam" id="PF02518">
    <property type="entry name" value="HATPase_c"/>
    <property type="match status" value="1"/>
</dbReference>
<keyword evidence="10 11" id="KW-0472">Membrane</keyword>
<dbReference type="InterPro" id="IPR036097">
    <property type="entry name" value="HisK_dim/P_sf"/>
</dbReference>
<evidence type="ECO:0000256" key="1">
    <source>
        <dbReference type="ARBA" id="ARBA00000085"/>
    </source>
</evidence>
<comment type="subcellular location">
    <subcellularLocation>
        <location evidence="2">Cell membrane</location>
    </subcellularLocation>
</comment>
<dbReference type="PROSITE" id="PS50109">
    <property type="entry name" value="HIS_KIN"/>
    <property type="match status" value="1"/>
</dbReference>
<keyword evidence="15" id="KW-1185">Reference proteome</keyword>
<gene>
    <name evidence="14" type="ORF">H4W31_000906</name>
</gene>
<dbReference type="InterPro" id="IPR004358">
    <property type="entry name" value="Sig_transdc_His_kin-like_C"/>
</dbReference>
<comment type="caution">
    <text evidence="14">The sequence shown here is derived from an EMBL/GenBank/DDBJ whole genome shotgun (WGS) entry which is preliminary data.</text>
</comment>
<evidence type="ECO:0000313" key="14">
    <source>
        <dbReference type="EMBL" id="MBE1485268.1"/>
    </source>
</evidence>
<dbReference type="Gene3D" id="1.10.287.130">
    <property type="match status" value="1"/>
</dbReference>
<dbReference type="SUPFAM" id="SSF55874">
    <property type="entry name" value="ATPase domain of HSP90 chaperone/DNA topoisomerase II/histidine kinase"/>
    <property type="match status" value="1"/>
</dbReference>
<dbReference type="Proteomes" id="UP000649753">
    <property type="component" value="Unassembled WGS sequence"/>
</dbReference>
<organism evidence="14 15">
    <name type="scientific">Plantactinospora soyae</name>
    <dbReference type="NCBI Taxonomy" id="1544732"/>
    <lineage>
        <taxon>Bacteria</taxon>
        <taxon>Bacillati</taxon>
        <taxon>Actinomycetota</taxon>
        <taxon>Actinomycetes</taxon>
        <taxon>Micromonosporales</taxon>
        <taxon>Micromonosporaceae</taxon>
        <taxon>Plantactinospora</taxon>
    </lineage>
</organism>
<evidence type="ECO:0000256" key="5">
    <source>
        <dbReference type="ARBA" id="ARBA00022679"/>
    </source>
</evidence>
<dbReference type="Gene3D" id="3.30.565.10">
    <property type="entry name" value="Histidine kinase-like ATPase, C-terminal domain"/>
    <property type="match status" value="1"/>
</dbReference>
<evidence type="ECO:0000256" key="6">
    <source>
        <dbReference type="ARBA" id="ARBA00022692"/>
    </source>
</evidence>
<dbReference type="AlphaFoldDB" id="A0A927LZ93"/>
<keyword evidence="4" id="KW-0597">Phosphoprotein</keyword>
<dbReference type="InterPro" id="IPR050428">
    <property type="entry name" value="TCS_sensor_his_kinase"/>
</dbReference>
<dbReference type="SUPFAM" id="SSF158472">
    <property type="entry name" value="HAMP domain-like"/>
    <property type="match status" value="1"/>
</dbReference>
<dbReference type="CDD" id="cd00075">
    <property type="entry name" value="HATPase"/>
    <property type="match status" value="1"/>
</dbReference>
<dbReference type="InterPro" id="IPR003660">
    <property type="entry name" value="HAMP_dom"/>
</dbReference>
<dbReference type="GO" id="GO:0005886">
    <property type="term" value="C:plasma membrane"/>
    <property type="evidence" value="ECO:0007669"/>
    <property type="project" value="UniProtKB-SubCell"/>
</dbReference>
<dbReference type="PRINTS" id="PR00344">
    <property type="entry name" value="BCTRLSENSOR"/>
</dbReference>
<sequence>MRRRLVFSYSLLMILVLLALETPLAITLANRETERIRADRLADANRFASLSGPALRSGAVSAIDDELRRYRELYGITAAVIDRERRSVVATGGLHVGSELTDPAVFGALAGRQMTIPEVIWPWQADPLVVAVPVNDGGEVIGAVVTVSSTNRVRRSVTVWWAALATIGLLAVSAGVMTAFRLAGWVLRPVTVLDVVTHDIAAGDGLARVPTQQGPPELRRLATSFNEMADAVADALERQRAFVAHASHQLRNPLTALRLRVEELGPSLTDEYGRDEHKLALEETDRLAQVLDGLLTLARAERAQHAMVVVNAATLAASRVAAWQPLANRHGIALRLRPGDGGPAYARAVRTAVDQVLDALIDNSVKFGHSGGRVEVSVHHRDDGVVVEVTDDGPGMTDAQLELSTERFWRAPDTQNIDGAGLGLTIVAVLVDASGGRLTMRQAEPTGLTAQVWFRAAEPPAPARPVEAPGPA</sequence>
<evidence type="ECO:0000259" key="12">
    <source>
        <dbReference type="PROSITE" id="PS50109"/>
    </source>
</evidence>
<evidence type="ECO:0000256" key="2">
    <source>
        <dbReference type="ARBA" id="ARBA00004236"/>
    </source>
</evidence>
<feature type="transmembrane region" description="Helical" evidence="11">
    <location>
        <begin position="159"/>
        <end position="180"/>
    </location>
</feature>
<reference evidence="14" key="1">
    <citation type="submission" date="2020-10" db="EMBL/GenBank/DDBJ databases">
        <title>Sequencing the genomes of 1000 actinobacteria strains.</title>
        <authorList>
            <person name="Klenk H.-P."/>
        </authorList>
    </citation>
    <scope>NUCLEOTIDE SEQUENCE</scope>
    <source>
        <strain evidence="14">DSM 46832</strain>
    </source>
</reference>
<keyword evidence="6 11" id="KW-0812">Transmembrane</keyword>
<dbReference type="EMBL" id="JADBEB010000001">
    <property type="protein sequence ID" value="MBE1485268.1"/>
    <property type="molecule type" value="Genomic_DNA"/>
</dbReference>
<evidence type="ECO:0000256" key="7">
    <source>
        <dbReference type="ARBA" id="ARBA00022777"/>
    </source>
</evidence>
<evidence type="ECO:0000313" key="15">
    <source>
        <dbReference type="Proteomes" id="UP000649753"/>
    </source>
</evidence>
<dbReference type="CDD" id="cd00082">
    <property type="entry name" value="HisKA"/>
    <property type="match status" value="1"/>
</dbReference>
<evidence type="ECO:0000259" key="13">
    <source>
        <dbReference type="PROSITE" id="PS50885"/>
    </source>
</evidence>
<keyword evidence="8 11" id="KW-1133">Transmembrane helix</keyword>
<dbReference type="Pfam" id="PF00512">
    <property type="entry name" value="HisKA"/>
    <property type="match status" value="1"/>
</dbReference>
<dbReference type="InterPro" id="IPR036890">
    <property type="entry name" value="HATPase_C_sf"/>
</dbReference>
<evidence type="ECO:0000256" key="8">
    <source>
        <dbReference type="ARBA" id="ARBA00022989"/>
    </source>
</evidence>
<dbReference type="InterPro" id="IPR005467">
    <property type="entry name" value="His_kinase_dom"/>
</dbReference>
<dbReference type="PANTHER" id="PTHR45436:SF8">
    <property type="entry name" value="HISTIDINE KINASE"/>
    <property type="match status" value="1"/>
</dbReference>
<dbReference type="Gene3D" id="6.10.340.10">
    <property type="match status" value="1"/>
</dbReference>
<keyword evidence="5" id="KW-0808">Transferase</keyword>
<protein>
    <recommendedName>
        <fullName evidence="3">histidine kinase</fullName>
        <ecNumber evidence="3">2.7.13.3</ecNumber>
    </recommendedName>
</protein>
<dbReference type="SMART" id="SM00304">
    <property type="entry name" value="HAMP"/>
    <property type="match status" value="1"/>
</dbReference>
<feature type="domain" description="Histidine kinase" evidence="12">
    <location>
        <begin position="245"/>
        <end position="458"/>
    </location>
</feature>
<evidence type="ECO:0000256" key="11">
    <source>
        <dbReference type="SAM" id="Phobius"/>
    </source>
</evidence>
<name>A0A927LZ93_9ACTN</name>
<evidence type="ECO:0000256" key="10">
    <source>
        <dbReference type="ARBA" id="ARBA00023136"/>
    </source>
</evidence>
<feature type="domain" description="HAMP" evidence="13">
    <location>
        <begin position="184"/>
        <end position="237"/>
    </location>
</feature>
<evidence type="ECO:0000256" key="4">
    <source>
        <dbReference type="ARBA" id="ARBA00022553"/>
    </source>
</evidence>
<keyword evidence="7 14" id="KW-0418">Kinase</keyword>
<comment type="catalytic activity">
    <reaction evidence="1">
        <text>ATP + protein L-histidine = ADP + protein N-phospho-L-histidine.</text>
        <dbReference type="EC" id="2.7.13.3"/>
    </reaction>
</comment>
<keyword evidence="9" id="KW-0902">Two-component regulatory system</keyword>
<dbReference type="PROSITE" id="PS50885">
    <property type="entry name" value="HAMP"/>
    <property type="match status" value="1"/>
</dbReference>